<comment type="subcellular location">
    <subcellularLocation>
        <location evidence="1">Membrane</location>
        <topology evidence="1">Multi-pass membrane protein</topology>
    </subcellularLocation>
</comment>
<name>A0A498RE17_9FIRM</name>
<dbReference type="RefSeq" id="WP_122630544.1">
    <property type="nucleotide sequence ID" value="NZ_UPPP01000133.1"/>
</dbReference>
<evidence type="ECO:0000256" key="5">
    <source>
        <dbReference type="ARBA" id="ARBA00023136"/>
    </source>
</evidence>
<dbReference type="EMBL" id="UPPP01000133">
    <property type="protein sequence ID" value="VBB09731.1"/>
    <property type="molecule type" value="Genomic_DNA"/>
</dbReference>
<dbReference type="Proteomes" id="UP000277811">
    <property type="component" value="Unassembled WGS sequence"/>
</dbReference>
<reference evidence="8 9" key="1">
    <citation type="submission" date="2018-06" db="EMBL/GenBank/DDBJ databases">
        <authorList>
            <person name="Strepis N."/>
        </authorList>
    </citation>
    <scope>NUCLEOTIDE SEQUENCE [LARGE SCALE GENOMIC DNA]</scope>
    <source>
        <strain evidence="8">LUCI</strain>
    </source>
</reference>
<protein>
    <submittedName>
        <fullName evidence="8">Cytochrome c assembly protein</fullName>
    </submittedName>
</protein>
<sequence>MAVWEAMFLAGTLTAYFCAGCLYLLNWLRPRPLAGKLAALSTFIGWSANTLILAVRTVTAGHAPLTGSYEFGLLVVWGLIALHLYWKSCSRRAFGQFILPAAFLLTGVAVCFYRQAGPLLPALKSNWLLLHVMAALTAYVSLVISFVLALAYLCRLRWEEKNGTMPAAIAALPDLGTLDTLVEQAIRTALPLLTLAIGSGAVWAENVWGTYWNWDPKETWSLITWLVYTIYLHGRTVLHWRGKQAIHWVIAGFMVLLFTFIGVTLVLPGLHGYG</sequence>
<accession>A0A498RE17</accession>
<keyword evidence="2 6" id="KW-0812">Transmembrane</keyword>
<evidence type="ECO:0000256" key="3">
    <source>
        <dbReference type="ARBA" id="ARBA00022748"/>
    </source>
</evidence>
<proteinExistence type="predicted"/>
<feature type="transmembrane region" description="Helical" evidence="6">
    <location>
        <begin position="97"/>
        <end position="116"/>
    </location>
</feature>
<dbReference type="InterPro" id="IPR017562">
    <property type="entry name" value="Cyt_c_biogenesis_CcsA"/>
</dbReference>
<evidence type="ECO:0000256" key="1">
    <source>
        <dbReference type="ARBA" id="ARBA00004141"/>
    </source>
</evidence>
<dbReference type="GO" id="GO:0020037">
    <property type="term" value="F:heme binding"/>
    <property type="evidence" value="ECO:0007669"/>
    <property type="project" value="InterPro"/>
</dbReference>
<evidence type="ECO:0000256" key="4">
    <source>
        <dbReference type="ARBA" id="ARBA00022989"/>
    </source>
</evidence>
<organism evidence="8 9">
    <name type="scientific">Lucifera butyrica</name>
    <dbReference type="NCBI Taxonomy" id="1351585"/>
    <lineage>
        <taxon>Bacteria</taxon>
        <taxon>Bacillati</taxon>
        <taxon>Bacillota</taxon>
        <taxon>Negativicutes</taxon>
        <taxon>Veillonellales</taxon>
        <taxon>Veillonellaceae</taxon>
        <taxon>Lucifera</taxon>
    </lineage>
</organism>
<dbReference type="GO" id="GO:0005886">
    <property type="term" value="C:plasma membrane"/>
    <property type="evidence" value="ECO:0007669"/>
    <property type="project" value="TreeGrafter"/>
</dbReference>
<feature type="transmembrane region" description="Helical" evidence="6">
    <location>
        <begin position="37"/>
        <end position="55"/>
    </location>
</feature>
<keyword evidence="9" id="KW-1185">Reference proteome</keyword>
<evidence type="ECO:0000256" key="2">
    <source>
        <dbReference type="ARBA" id="ARBA00022692"/>
    </source>
</evidence>
<dbReference type="GO" id="GO:0017004">
    <property type="term" value="P:cytochrome complex assembly"/>
    <property type="evidence" value="ECO:0007669"/>
    <property type="project" value="UniProtKB-KW"/>
</dbReference>
<gene>
    <name evidence="8" type="ORF">LUCI_5029</name>
</gene>
<evidence type="ECO:0000313" key="8">
    <source>
        <dbReference type="EMBL" id="VBB09731.1"/>
    </source>
</evidence>
<feature type="domain" description="Cytochrome c assembly protein" evidence="7">
    <location>
        <begin position="69"/>
        <end position="271"/>
    </location>
</feature>
<feature type="transmembrane region" description="Helical" evidence="6">
    <location>
        <begin position="245"/>
        <end position="267"/>
    </location>
</feature>
<keyword evidence="3" id="KW-0201">Cytochrome c-type biogenesis</keyword>
<dbReference type="PANTHER" id="PTHR30071">
    <property type="entry name" value="HEME EXPORTER PROTEIN C"/>
    <property type="match status" value="1"/>
</dbReference>
<evidence type="ECO:0000259" key="7">
    <source>
        <dbReference type="Pfam" id="PF01578"/>
    </source>
</evidence>
<dbReference type="InterPro" id="IPR002541">
    <property type="entry name" value="Cyt_c_assembly"/>
</dbReference>
<feature type="transmembrane region" description="Helical" evidence="6">
    <location>
        <begin position="67"/>
        <end position="85"/>
    </location>
</feature>
<dbReference type="InterPro" id="IPR045062">
    <property type="entry name" value="Cyt_c_biogenesis_CcsA/CcmC"/>
</dbReference>
<feature type="transmembrane region" description="Helical" evidence="6">
    <location>
        <begin position="128"/>
        <end position="153"/>
    </location>
</feature>
<dbReference type="Pfam" id="PF01578">
    <property type="entry name" value="Cytochrom_C_asm"/>
    <property type="match status" value="1"/>
</dbReference>
<keyword evidence="5 6" id="KW-0472">Membrane</keyword>
<dbReference type="NCBIfam" id="TIGR03144">
    <property type="entry name" value="cytochr_II_ccsB"/>
    <property type="match status" value="1"/>
</dbReference>
<dbReference type="AlphaFoldDB" id="A0A498RE17"/>
<evidence type="ECO:0000313" key="9">
    <source>
        <dbReference type="Proteomes" id="UP000277811"/>
    </source>
</evidence>
<keyword evidence="4 6" id="KW-1133">Transmembrane helix</keyword>
<dbReference type="PANTHER" id="PTHR30071:SF1">
    <property type="entry name" value="CYTOCHROME B_B6 PROTEIN-RELATED"/>
    <property type="match status" value="1"/>
</dbReference>
<feature type="transmembrane region" description="Helical" evidence="6">
    <location>
        <begin position="6"/>
        <end position="25"/>
    </location>
</feature>
<evidence type="ECO:0000256" key="6">
    <source>
        <dbReference type="SAM" id="Phobius"/>
    </source>
</evidence>
<dbReference type="OrthoDB" id="9814290at2"/>